<dbReference type="STRING" id="158441.A0A226ER03"/>
<keyword evidence="1" id="KW-0812">Transmembrane</keyword>
<dbReference type="AlphaFoldDB" id="A0A226ER03"/>
<keyword evidence="1" id="KW-0472">Membrane</keyword>
<name>A0A226ER03_FOLCA</name>
<dbReference type="PANTHER" id="PTHR13593">
    <property type="match status" value="1"/>
</dbReference>
<comment type="caution">
    <text evidence="4">The sequence shown here is derived from an EMBL/GenBank/DDBJ whole genome shotgun (WGS) entry which is preliminary data.</text>
</comment>
<gene>
    <name evidence="4" type="ORF">Fcan01_05187</name>
</gene>
<proteinExistence type="predicted"/>
<feature type="signal peptide" evidence="2">
    <location>
        <begin position="1"/>
        <end position="28"/>
    </location>
</feature>
<accession>A0A226ER03</accession>
<dbReference type="InterPro" id="IPR000909">
    <property type="entry name" value="PLipase_C_PInositol-sp_X_dom"/>
</dbReference>
<organism evidence="4 5">
    <name type="scientific">Folsomia candida</name>
    <name type="common">Springtail</name>
    <dbReference type="NCBI Taxonomy" id="158441"/>
    <lineage>
        <taxon>Eukaryota</taxon>
        <taxon>Metazoa</taxon>
        <taxon>Ecdysozoa</taxon>
        <taxon>Arthropoda</taxon>
        <taxon>Hexapoda</taxon>
        <taxon>Collembola</taxon>
        <taxon>Entomobryomorpha</taxon>
        <taxon>Isotomoidea</taxon>
        <taxon>Isotomidae</taxon>
        <taxon>Proisotominae</taxon>
        <taxon>Folsomia</taxon>
    </lineage>
</organism>
<dbReference type="InterPro" id="IPR051057">
    <property type="entry name" value="PI-PLC_domain"/>
</dbReference>
<dbReference type="Proteomes" id="UP000198287">
    <property type="component" value="Unassembled WGS sequence"/>
</dbReference>
<dbReference type="PANTHER" id="PTHR13593:SF113">
    <property type="entry name" value="SI:DKEY-266F7.9"/>
    <property type="match status" value="1"/>
</dbReference>
<dbReference type="GO" id="GO:0006629">
    <property type="term" value="P:lipid metabolic process"/>
    <property type="evidence" value="ECO:0007669"/>
    <property type="project" value="InterPro"/>
</dbReference>
<dbReference type="OMA" id="PWFVASG"/>
<dbReference type="SMART" id="SM00148">
    <property type="entry name" value="PLCXc"/>
    <property type="match status" value="1"/>
</dbReference>
<keyword evidence="5" id="KW-1185">Reference proteome</keyword>
<dbReference type="Gene3D" id="3.20.20.190">
    <property type="entry name" value="Phosphatidylinositol (PI) phosphodiesterase"/>
    <property type="match status" value="1"/>
</dbReference>
<feature type="chain" id="PRO_5013189174" evidence="2">
    <location>
        <begin position="29"/>
        <end position="426"/>
    </location>
</feature>
<protein>
    <submittedName>
        <fullName evidence="4">1-phosphatidylinositol phosphodiesterase</fullName>
    </submittedName>
</protein>
<keyword evidence="2" id="KW-0732">Signal</keyword>
<evidence type="ECO:0000313" key="4">
    <source>
        <dbReference type="EMBL" id="OXA59474.1"/>
    </source>
</evidence>
<dbReference type="CDD" id="cd08586">
    <property type="entry name" value="PI-PLCc_BcPLC_like"/>
    <property type="match status" value="1"/>
</dbReference>
<dbReference type="OrthoDB" id="7697653at2759"/>
<feature type="domain" description="Phosphatidylinositol-specific phospholipase C X" evidence="3">
    <location>
        <begin position="53"/>
        <end position="198"/>
    </location>
</feature>
<dbReference type="EMBL" id="LNIX01000002">
    <property type="protein sequence ID" value="OXA59474.1"/>
    <property type="molecule type" value="Genomic_DNA"/>
</dbReference>
<sequence>MRYYSCSSFSWCAIFYLASLLHFQVTNCHRTSGYSHESEISGENSKWMSSLPDNVPLSSLSLPGTHESLSRGHGGAIAECQTLSLESQLRAGIRVLDVRCRHIEDSFAIHHGMIFLHIMFGDVLQQLEAFLKNNPSETILMRVKEEYEAVNVTGTFEETFSHYYNENPTLFWHTDNETGERPDPTLRSVRGKVVILDNFSSTTKYGLNYGDSGQFIIQDDFKFSTNWDLYDKWMKVKDQVRNADVSRRSGENKFFLNYLSGSFGSFPYFVASGHVTSGTGEHRLSTGLTTLTARDKYPDFPRLDCILKVCTISFEGTNVLLMQFLQERTDMKFVGIIMADFPGDGLISTIISLNNRKLEASPSLWTILFIVLSITVFSLTLIFVLIKAFKIRKNRNNLSEAGISTQFNVNIVTARLNECDMKYQRF</sequence>
<dbReference type="InterPro" id="IPR017946">
    <property type="entry name" value="PLC-like_Pdiesterase_TIM-brl"/>
</dbReference>
<evidence type="ECO:0000259" key="3">
    <source>
        <dbReference type="SMART" id="SM00148"/>
    </source>
</evidence>
<dbReference type="PROSITE" id="PS50007">
    <property type="entry name" value="PIPLC_X_DOMAIN"/>
    <property type="match status" value="1"/>
</dbReference>
<evidence type="ECO:0000256" key="2">
    <source>
        <dbReference type="SAM" id="SignalP"/>
    </source>
</evidence>
<keyword evidence="1" id="KW-1133">Transmembrane helix</keyword>
<evidence type="ECO:0000313" key="5">
    <source>
        <dbReference type="Proteomes" id="UP000198287"/>
    </source>
</evidence>
<dbReference type="GO" id="GO:0008081">
    <property type="term" value="F:phosphoric diester hydrolase activity"/>
    <property type="evidence" value="ECO:0007669"/>
    <property type="project" value="InterPro"/>
</dbReference>
<reference evidence="4 5" key="1">
    <citation type="submission" date="2015-12" db="EMBL/GenBank/DDBJ databases">
        <title>The genome of Folsomia candida.</title>
        <authorList>
            <person name="Faddeeva A."/>
            <person name="Derks M.F."/>
            <person name="Anvar Y."/>
            <person name="Smit S."/>
            <person name="Van Straalen N."/>
            <person name="Roelofs D."/>
        </authorList>
    </citation>
    <scope>NUCLEOTIDE SEQUENCE [LARGE SCALE GENOMIC DNA]</scope>
    <source>
        <strain evidence="4 5">VU population</strain>
        <tissue evidence="4">Whole body</tissue>
    </source>
</reference>
<feature type="transmembrane region" description="Helical" evidence="1">
    <location>
        <begin position="364"/>
        <end position="386"/>
    </location>
</feature>
<dbReference type="SUPFAM" id="SSF51695">
    <property type="entry name" value="PLC-like phosphodiesterases"/>
    <property type="match status" value="1"/>
</dbReference>
<dbReference type="Pfam" id="PF00388">
    <property type="entry name" value="PI-PLC-X"/>
    <property type="match status" value="1"/>
</dbReference>
<evidence type="ECO:0000256" key="1">
    <source>
        <dbReference type="SAM" id="Phobius"/>
    </source>
</evidence>